<evidence type="ECO:0000256" key="2">
    <source>
        <dbReference type="ARBA" id="ARBA00005046"/>
    </source>
</evidence>
<dbReference type="PANTHER" id="PTHR10192:SF16">
    <property type="entry name" value="MOLYBDOPTERIN MOLYBDENUMTRANSFERASE"/>
    <property type="match status" value="1"/>
</dbReference>
<sequence>MVKRYLDKLPLKKAIEILEEEFKDLRAETEIIAVDQAVGRVTAQGIKANRSAPDFYASAMDGIAVKAKDTADASSRNPIILKKGVQAVPVDTGNPIPEGFNAVIKIEEVNEVDVDNYQIEKSVPVWNHIRSIGESVVKGNLILTAGHKIRDFDLGALLEAGVTELEVYKKPKVIIIPTGDELVRPSKELKKGELVEFNSAMVKSALIKWGAEVKVRDIIKDNKELIKKEVKKASKECQLLIILSGSSAGRKDFTRDILKAEAKILFHGVNIMPGKPILTAKLDDKAVVALPGYPISALLDNYLFVRELIYLLQGQKADQFDQEVVEVKRKISSDIGLEEFIRVNLIADSNGQKPLTAVPLKRGSSAMESIIKADAILRISENKEGLAPGDKAPAVLLKSKAKIKKDLLLIGSHDLSLDLIRNEIAKRGADFRLKLQTVGSMAGLTALRRGESHLAGAHLLDSESGEYNISYLKRFFKNKKMALINLVNREQGFYLKKGNPKNISSISDLKNKDINFVNRQRGAGTRVLFDYLLKEEGIDSTQINGYNKEEFTHIAAAAAVGRGSADAALGIRAAAEVIGVDFLSLTKESYDLILEAAMLDDPRIEYLIKLLREKEIKEQIKALGGYEVNASGSLKILEL</sequence>
<dbReference type="InterPro" id="IPR024370">
    <property type="entry name" value="PBP_domain"/>
</dbReference>
<dbReference type="NCBIfam" id="NF011068">
    <property type="entry name" value="PRK14498.1"/>
    <property type="match status" value="1"/>
</dbReference>
<proteinExistence type="inferred from homology"/>
<keyword evidence="9" id="KW-0460">Magnesium</keyword>
<dbReference type="Gene3D" id="3.90.105.10">
    <property type="entry name" value="Molybdopterin biosynthesis moea protein, domain 2"/>
    <property type="match status" value="1"/>
</dbReference>
<dbReference type="InterPro" id="IPR036688">
    <property type="entry name" value="MoeA_C_domain_IV_sf"/>
</dbReference>
<dbReference type="CDD" id="cd00887">
    <property type="entry name" value="MoeA"/>
    <property type="match status" value="1"/>
</dbReference>
<dbReference type="Pfam" id="PF03453">
    <property type="entry name" value="MoeA_N"/>
    <property type="match status" value="1"/>
</dbReference>
<dbReference type="EMBL" id="JAJFAT010000002">
    <property type="protein sequence ID" value="MCC3144197.1"/>
    <property type="molecule type" value="Genomic_DNA"/>
</dbReference>
<keyword evidence="9" id="KW-0808">Transferase</keyword>
<evidence type="ECO:0000259" key="10">
    <source>
        <dbReference type="SMART" id="SM00852"/>
    </source>
</evidence>
<dbReference type="SUPFAM" id="SSF53218">
    <property type="entry name" value="Molybdenum cofactor biosynthesis proteins"/>
    <property type="match status" value="1"/>
</dbReference>
<keyword evidence="6 9" id="KW-0500">Molybdenum</keyword>
<evidence type="ECO:0000256" key="4">
    <source>
        <dbReference type="ARBA" id="ARBA00013269"/>
    </source>
</evidence>
<comment type="pathway">
    <text evidence="2 9">Cofactor biosynthesis; molybdopterin biosynthesis.</text>
</comment>
<comment type="caution">
    <text evidence="11">The sequence shown here is derived from an EMBL/GenBank/DDBJ whole genome shotgun (WGS) entry which is preliminary data.</text>
</comment>
<dbReference type="InterPro" id="IPR036425">
    <property type="entry name" value="MoaB/Mog-like_dom_sf"/>
</dbReference>
<evidence type="ECO:0000313" key="12">
    <source>
        <dbReference type="Proteomes" id="UP001199296"/>
    </source>
</evidence>
<dbReference type="Pfam" id="PF03454">
    <property type="entry name" value="MoeA_C"/>
    <property type="match status" value="1"/>
</dbReference>
<dbReference type="Gene3D" id="3.40.980.10">
    <property type="entry name" value="MoaB/Mog-like domain"/>
    <property type="match status" value="1"/>
</dbReference>
<dbReference type="InterPro" id="IPR001453">
    <property type="entry name" value="MoaB/Mog_dom"/>
</dbReference>
<keyword evidence="12" id="KW-1185">Reference proteome</keyword>
<dbReference type="SUPFAM" id="SSF63882">
    <property type="entry name" value="MoeA N-terminal region -like"/>
    <property type="match status" value="1"/>
</dbReference>
<evidence type="ECO:0000313" key="11">
    <source>
        <dbReference type="EMBL" id="MCC3144197.1"/>
    </source>
</evidence>
<dbReference type="InterPro" id="IPR038987">
    <property type="entry name" value="MoeA-like"/>
</dbReference>
<name>A0AAW4WXV6_9FIRM</name>
<evidence type="ECO:0000256" key="5">
    <source>
        <dbReference type="ARBA" id="ARBA00021108"/>
    </source>
</evidence>
<comment type="function">
    <text evidence="1 9">Catalyzes the insertion of molybdate into adenylated molybdopterin with the concomitant release of AMP.</text>
</comment>
<dbReference type="AlphaFoldDB" id="A0AAW4WXV6"/>
<reference evidence="11 12" key="1">
    <citation type="submission" date="2021-10" db="EMBL/GenBank/DDBJ databases">
        <authorList>
            <person name="Grouzdev D.S."/>
            <person name="Pantiukh K.S."/>
            <person name="Krutkina M.S."/>
        </authorList>
    </citation>
    <scope>NUCLEOTIDE SEQUENCE [LARGE SCALE GENOMIC DNA]</scope>
    <source>
        <strain evidence="11 12">Z-7514</strain>
    </source>
</reference>
<keyword evidence="7 9" id="KW-0501">Molybdenum cofactor biosynthesis</keyword>
<dbReference type="Gene3D" id="2.40.340.10">
    <property type="entry name" value="MoeA, C-terminal, domain IV"/>
    <property type="match status" value="1"/>
</dbReference>
<gene>
    <name evidence="11" type="ORF">LJ207_02545</name>
</gene>
<dbReference type="Proteomes" id="UP001199296">
    <property type="component" value="Unassembled WGS sequence"/>
</dbReference>
<dbReference type="Gene3D" id="3.40.190.10">
    <property type="entry name" value="Periplasmic binding protein-like II"/>
    <property type="match status" value="1"/>
</dbReference>
<dbReference type="InterPro" id="IPR036135">
    <property type="entry name" value="MoeA_linker/N_sf"/>
</dbReference>
<dbReference type="EC" id="2.10.1.1" evidence="4 9"/>
<dbReference type="Pfam" id="PF12727">
    <property type="entry name" value="PBP_like"/>
    <property type="match status" value="1"/>
</dbReference>
<evidence type="ECO:0000256" key="6">
    <source>
        <dbReference type="ARBA" id="ARBA00022505"/>
    </source>
</evidence>
<dbReference type="GO" id="GO:0006777">
    <property type="term" value="P:Mo-molybdopterin cofactor biosynthetic process"/>
    <property type="evidence" value="ECO:0007669"/>
    <property type="project" value="UniProtKB-UniRule"/>
</dbReference>
<evidence type="ECO:0000256" key="8">
    <source>
        <dbReference type="ARBA" id="ARBA00047317"/>
    </source>
</evidence>
<dbReference type="SMART" id="SM00852">
    <property type="entry name" value="MoCF_biosynth"/>
    <property type="match status" value="1"/>
</dbReference>
<accession>A0AAW4WXV6</accession>
<evidence type="ECO:0000256" key="9">
    <source>
        <dbReference type="RuleBase" id="RU365090"/>
    </source>
</evidence>
<evidence type="ECO:0000256" key="1">
    <source>
        <dbReference type="ARBA" id="ARBA00002901"/>
    </source>
</evidence>
<evidence type="ECO:0000256" key="7">
    <source>
        <dbReference type="ARBA" id="ARBA00023150"/>
    </source>
</evidence>
<feature type="domain" description="MoaB/Mog" evidence="10">
    <location>
        <begin position="174"/>
        <end position="311"/>
    </location>
</feature>
<dbReference type="PANTHER" id="PTHR10192">
    <property type="entry name" value="MOLYBDOPTERIN BIOSYNTHESIS PROTEIN"/>
    <property type="match status" value="1"/>
</dbReference>
<dbReference type="GO" id="GO:0061599">
    <property type="term" value="F:molybdopterin molybdotransferase activity"/>
    <property type="evidence" value="ECO:0007669"/>
    <property type="project" value="UniProtKB-UniRule"/>
</dbReference>
<protein>
    <recommendedName>
        <fullName evidence="5 9">Molybdopterin molybdenumtransferase</fullName>
        <ecNumber evidence="4 9">2.10.1.1</ecNumber>
    </recommendedName>
</protein>
<dbReference type="SUPFAM" id="SSF53850">
    <property type="entry name" value="Periplasmic binding protein-like II"/>
    <property type="match status" value="1"/>
</dbReference>
<keyword evidence="9" id="KW-0479">Metal-binding</keyword>
<comment type="similarity">
    <text evidence="3 9">Belongs to the MoeA family.</text>
</comment>
<comment type="catalytic activity">
    <reaction evidence="8">
        <text>adenylyl-molybdopterin + molybdate = Mo-molybdopterin + AMP + H(+)</text>
        <dbReference type="Rhea" id="RHEA:35047"/>
        <dbReference type="ChEBI" id="CHEBI:15378"/>
        <dbReference type="ChEBI" id="CHEBI:36264"/>
        <dbReference type="ChEBI" id="CHEBI:62727"/>
        <dbReference type="ChEBI" id="CHEBI:71302"/>
        <dbReference type="ChEBI" id="CHEBI:456215"/>
        <dbReference type="EC" id="2.10.1.1"/>
    </reaction>
</comment>
<dbReference type="Gene3D" id="2.170.190.11">
    <property type="entry name" value="Molybdopterin biosynthesis moea protein, domain 3"/>
    <property type="match status" value="1"/>
</dbReference>
<dbReference type="GO" id="GO:0046872">
    <property type="term" value="F:metal ion binding"/>
    <property type="evidence" value="ECO:0007669"/>
    <property type="project" value="UniProtKB-UniRule"/>
</dbReference>
<dbReference type="InterPro" id="IPR005111">
    <property type="entry name" value="MoeA_C_domain_IV"/>
</dbReference>
<comment type="cofactor">
    <cofactor evidence="9">
        <name>Mg(2+)</name>
        <dbReference type="ChEBI" id="CHEBI:18420"/>
    </cofactor>
</comment>
<evidence type="ECO:0000256" key="3">
    <source>
        <dbReference type="ARBA" id="ARBA00010763"/>
    </source>
</evidence>
<dbReference type="RefSeq" id="WP_229343798.1">
    <property type="nucleotide sequence ID" value="NZ_JAJFAT010000002.1"/>
</dbReference>
<dbReference type="InterPro" id="IPR005110">
    <property type="entry name" value="MoeA_linker/N"/>
</dbReference>
<organism evidence="11 12">
    <name type="scientific">Halanaerobium polyolivorans</name>
    <dbReference type="NCBI Taxonomy" id="2886943"/>
    <lineage>
        <taxon>Bacteria</taxon>
        <taxon>Bacillati</taxon>
        <taxon>Bacillota</taxon>
        <taxon>Clostridia</taxon>
        <taxon>Halanaerobiales</taxon>
        <taxon>Halanaerobiaceae</taxon>
        <taxon>Halanaerobium</taxon>
    </lineage>
</organism>
<dbReference type="GO" id="GO:0005829">
    <property type="term" value="C:cytosol"/>
    <property type="evidence" value="ECO:0007669"/>
    <property type="project" value="TreeGrafter"/>
</dbReference>
<dbReference type="SUPFAM" id="SSF63867">
    <property type="entry name" value="MoeA C-terminal domain-like"/>
    <property type="match status" value="1"/>
</dbReference>
<dbReference type="Pfam" id="PF00994">
    <property type="entry name" value="MoCF_biosynth"/>
    <property type="match status" value="1"/>
</dbReference>